<sequence>MVVYLISVFIFGYLLITLEEVVKINKTAIALYMGVVTWVVFVLGSDHIDGISESLTLQLGSVSEILFFLMGAMTIIELIDIHQGFNVITNRIKTSNRRTLLWMIVGIAFFLSALLDNLTCSIVMISLLRKLIKNKDDMNIYAGALIIAANAGGAWSPIGDVTTTMLWIGGQISSVAIMKSLFIPSVICTVIPTYILSRSLKGELDRKHTDEEKALRKEKIKGSWRMLIGGLLALIFVPIFKGVTHLPPYMGMLLGLSLVWILSELIHFKKDEHEKKPYSAVYALSKIDASSVLFFLGILMAVGALEHAGILEDLALWMNHTIGNIDAIVFIMGILSSIVDNVPLVAATMGMYPISQFPMDHQLWEFTAFCAGTGGSLLIVGSAAGVAVMGMAKIKFFWYLKKITLPAFIGYLAGAAYYLIEVLYF</sequence>
<dbReference type="GO" id="GO:0016020">
    <property type="term" value="C:membrane"/>
    <property type="evidence" value="ECO:0007669"/>
    <property type="project" value="UniProtKB-SubCell"/>
</dbReference>
<protein>
    <submittedName>
        <fullName evidence="13">Sodium:proton antiporter NhaD</fullName>
    </submittedName>
</protein>
<evidence type="ECO:0000313" key="14">
    <source>
        <dbReference type="Proteomes" id="UP000659388"/>
    </source>
</evidence>
<keyword evidence="5 11" id="KW-1133">Transmembrane helix</keyword>
<keyword evidence="7" id="KW-0406">Ion transport</keyword>
<dbReference type="EMBL" id="JAESIY010000007">
    <property type="protein sequence ID" value="MBL3657100.1"/>
    <property type="molecule type" value="Genomic_DNA"/>
</dbReference>
<feature type="transmembrane region" description="Helical" evidence="11">
    <location>
        <begin position="178"/>
        <end position="197"/>
    </location>
</feature>
<feature type="transmembrane region" description="Helical" evidence="11">
    <location>
        <begin position="403"/>
        <end position="424"/>
    </location>
</feature>
<dbReference type="GO" id="GO:0006814">
    <property type="term" value="P:sodium ion transport"/>
    <property type="evidence" value="ECO:0007669"/>
    <property type="project" value="UniProtKB-KW"/>
</dbReference>
<feature type="transmembrane region" description="Helical" evidence="11">
    <location>
        <begin position="223"/>
        <end position="243"/>
    </location>
</feature>
<evidence type="ECO:0000259" key="12">
    <source>
        <dbReference type="Pfam" id="PF03600"/>
    </source>
</evidence>
<evidence type="ECO:0000256" key="9">
    <source>
        <dbReference type="ARBA" id="ARBA00023201"/>
    </source>
</evidence>
<evidence type="ECO:0000256" key="7">
    <source>
        <dbReference type="ARBA" id="ARBA00023065"/>
    </source>
</evidence>
<accession>A0A937K190</accession>
<evidence type="ECO:0000256" key="3">
    <source>
        <dbReference type="ARBA" id="ARBA00022449"/>
    </source>
</evidence>
<comment type="subcellular location">
    <subcellularLocation>
        <location evidence="1">Membrane</location>
        <topology evidence="1">Multi-pass membrane protein</topology>
    </subcellularLocation>
</comment>
<dbReference type="PANTHER" id="PTHR43269">
    <property type="entry name" value="SODIUM/PROTON ANTIPORTER 1-RELATED"/>
    <property type="match status" value="1"/>
</dbReference>
<feature type="transmembrane region" description="Helical" evidence="11">
    <location>
        <begin position="28"/>
        <end position="45"/>
    </location>
</feature>
<keyword evidence="4 11" id="KW-0812">Transmembrane</keyword>
<dbReference type="Proteomes" id="UP000659388">
    <property type="component" value="Unassembled WGS sequence"/>
</dbReference>
<reference evidence="13" key="1">
    <citation type="submission" date="2021-01" db="EMBL/GenBank/DDBJ databases">
        <title>Fulvivirga kasyanovii gen. nov., sp nov., a novel member of the phylum Bacteroidetes isolated from seawater in a mussel farm.</title>
        <authorList>
            <person name="Zhao L.-H."/>
            <person name="Wang Z.-J."/>
        </authorList>
    </citation>
    <scope>NUCLEOTIDE SEQUENCE</scope>
    <source>
        <strain evidence="13">2943</strain>
    </source>
</reference>
<feature type="transmembrane region" description="Helical" evidence="11">
    <location>
        <begin position="57"/>
        <end position="79"/>
    </location>
</feature>
<feature type="transmembrane region" description="Helical" evidence="11">
    <location>
        <begin position="366"/>
        <end position="391"/>
    </location>
</feature>
<evidence type="ECO:0000256" key="4">
    <source>
        <dbReference type="ARBA" id="ARBA00022692"/>
    </source>
</evidence>
<dbReference type="RefSeq" id="WP_202244897.1">
    <property type="nucleotide sequence ID" value="NZ_JAESIY010000007.1"/>
</dbReference>
<feature type="transmembrane region" description="Helical" evidence="11">
    <location>
        <begin position="140"/>
        <end position="158"/>
    </location>
</feature>
<evidence type="ECO:0000256" key="10">
    <source>
        <dbReference type="ARBA" id="ARBA00025753"/>
    </source>
</evidence>
<dbReference type="InterPro" id="IPR045016">
    <property type="entry name" value="NhaD-like"/>
</dbReference>
<keyword evidence="8 11" id="KW-0472">Membrane</keyword>
<evidence type="ECO:0000256" key="8">
    <source>
        <dbReference type="ARBA" id="ARBA00023136"/>
    </source>
</evidence>
<keyword evidence="9" id="KW-0739">Sodium transport</keyword>
<evidence type="ECO:0000256" key="6">
    <source>
        <dbReference type="ARBA" id="ARBA00023053"/>
    </source>
</evidence>
<dbReference type="GO" id="GO:0015297">
    <property type="term" value="F:antiporter activity"/>
    <property type="evidence" value="ECO:0007669"/>
    <property type="project" value="UniProtKB-KW"/>
</dbReference>
<dbReference type="InterPro" id="IPR004680">
    <property type="entry name" value="Cit_transptr-like_dom"/>
</dbReference>
<dbReference type="PANTHER" id="PTHR43269:SF2">
    <property type="entry name" value="SODIUM_PROTON ANTIPORTER 1-RELATED"/>
    <property type="match status" value="1"/>
</dbReference>
<evidence type="ECO:0000313" key="13">
    <source>
        <dbReference type="EMBL" id="MBL3657100.1"/>
    </source>
</evidence>
<evidence type="ECO:0000256" key="1">
    <source>
        <dbReference type="ARBA" id="ARBA00004141"/>
    </source>
</evidence>
<gene>
    <name evidence="13" type="primary">nhaD</name>
    <name evidence="13" type="ORF">JL102_13215</name>
</gene>
<organism evidence="13 14">
    <name type="scientific">Fulvivirga sediminis</name>
    <dbReference type="NCBI Taxonomy" id="2803949"/>
    <lineage>
        <taxon>Bacteria</taxon>
        <taxon>Pseudomonadati</taxon>
        <taxon>Bacteroidota</taxon>
        <taxon>Cytophagia</taxon>
        <taxon>Cytophagales</taxon>
        <taxon>Fulvivirgaceae</taxon>
        <taxon>Fulvivirga</taxon>
    </lineage>
</organism>
<evidence type="ECO:0000256" key="11">
    <source>
        <dbReference type="SAM" id="Phobius"/>
    </source>
</evidence>
<dbReference type="Pfam" id="PF03600">
    <property type="entry name" value="CitMHS"/>
    <property type="match status" value="1"/>
</dbReference>
<comment type="caution">
    <text evidence="13">The sequence shown here is derived from an EMBL/GenBank/DDBJ whole genome shotgun (WGS) entry which is preliminary data.</text>
</comment>
<feature type="transmembrane region" description="Helical" evidence="11">
    <location>
        <begin position="289"/>
        <end position="308"/>
    </location>
</feature>
<keyword evidence="14" id="KW-1185">Reference proteome</keyword>
<evidence type="ECO:0000256" key="2">
    <source>
        <dbReference type="ARBA" id="ARBA00022448"/>
    </source>
</evidence>
<evidence type="ECO:0000256" key="5">
    <source>
        <dbReference type="ARBA" id="ARBA00022989"/>
    </source>
</evidence>
<dbReference type="NCBIfam" id="NF038006">
    <property type="entry name" value="NhaD_1"/>
    <property type="match status" value="1"/>
</dbReference>
<feature type="domain" description="Citrate transporter-like" evidence="12">
    <location>
        <begin position="13"/>
        <end position="356"/>
    </location>
</feature>
<keyword evidence="3" id="KW-0050">Antiport</keyword>
<keyword evidence="2" id="KW-0813">Transport</keyword>
<feature type="transmembrane region" description="Helical" evidence="11">
    <location>
        <begin position="328"/>
        <end position="354"/>
    </location>
</feature>
<comment type="similarity">
    <text evidence="10">Belongs to the NhaD Na(+)/H(+) (TC 2.A.62) antiporter family.</text>
</comment>
<proteinExistence type="inferred from homology"/>
<name>A0A937K190_9BACT</name>
<feature type="transmembrane region" description="Helical" evidence="11">
    <location>
        <begin position="99"/>
        <end position="128"/>
    </location>
</feature>
<keyword evidence="6" id="KW-0915">Sodium</keyword>
<dbReference type="AlphaFoldDB" id="A0A937K190"/>
<feature type="transmembrane region" description="Helical" evidence="11">
    <location>
        <begin position="249"/>
        <end position="268"/>
    </location>
</feature>